<proteinExistence type="predicted"/>
<evidence type="ECO:0000313" key="1">
    <source>
        <dbReference type="EMBL" id="ACU61641.1"/>
    </source>
</evidence>
<accession>A0A979GW96</accession>
<dbReference type="RefSeq" id="WP_012791812.1">
    <property type="nucleotide sequence ID" value="NC_013132.1"/>
</dbReference>
<evidence type="ECO:0000313" key="2">
    <source>
        <dbReference type="Proteomes" id="UP000002215"/>
    </source>
</evidence>
<sequence>MVTIVKDIDRINEILQQHKDCNAQIWAYSISLRRMAVRLWTDIKGEQLMLVCGGVFYIQGFIERENANVSLSRRPDDMHEWAYTLTDDAAGFKLLAYNGIILARGDFSDFNLHFDSLFDFEKAIDE</sequence>
<protein>
    <submittedName>
        <fullName evidence="1">Uncharacterized protein</fullName>
    </submittedName>
</protein>
<dbReference type="KEGG" id="cpi:Cpin_4184"/>
<dbReference type="Proteomes" id="UP000002215">
    <property type="component" value="Chromosome"/>
</dbReference>
<reference evidence="2" key="1">
    <citation type="submission" date="2009-08" db="EMBL/GenBank/DDBJ databases">
        <title>The complete genome of Chitinophaga pinensis DSM 2588.</title>
        <authorList>
            <consortium name="US DOE Joint Genome Institute (JGI-PGF)"/>
            <person name="Lucas S."/>
            <person name="Copeland A."/>
            <person name="Lapidus A."/>
            <person name="Glavina del Rio T."/>
            <person name="Dalin E."/>
            <person name="Tice H."/>
            <person name="Bruce D."/>
            <person name="Goodwin L."/>
            <person name="Pitluck S."/>
            <person name="Kyrpides N."/>
            <person name="Mavromatis K."/>
            <person name="Ivanova N."/>
            <person name="Mikhailova N."/>
            <person name="Sims D."/>
            <person name="Meinche L."/>
            <person name="Brettin T."/>
            <person name="Detter J.C."/>
            <person name="Han C."/>
            <person name="Larimer F."/>
            <person name="Land M."/>
            <person name="Hauser L."/>
            <person name="Markowitz V."/>
            <person name="Cheng J.-F."/>
            <person name="Hugenholtz P."/>
            <person name="Woyke T."/>
            <person name="Wu D."/>
            <person name="Spring S."/>
            <person name="Klenk H.-P."/>
            <person name="Eisen J.A."/>
        </authorList>
    </citation>
    <scope>NUCLEOTIDE SEQUENCE [LARGE SCALE GENOMIC DNA]</scope>
    <source>
        <strain evidence="2">ATCC 43595 / DSM 2588 / LMG 13176 / NBRC 15968 / NCIMB 11800 / UQM 2034</strain>
    </source>
</reference>
<gene>
    <name evidence="1" type="ordered locus">Cpin_4184</name>
</gene>
<dbReference type="AlphaFoldDB" id="A0A979GW96"/>
<reference evidence="1 2" key="2">
    <citation type="journal article" date="2010" name="Stand. Genomic Sci.">
        <title>Complete genome sequence of Chitinophaga pinensis type strain (UQM 2034).</title>
        <authorList>
            <person name="Glavina Del Rio T."/>
            <person name="Abt B."/>
            <person name="Spring S."/>
            <person name="Lapidus A."/>
            <person name="Nolan M."/>
            <person name="Tice H."/>
            <person name="Copeland A."/>
            <person name="Cheng J.F."/>
            <person name="Chen F."/>
            <person name="Bruce D."/>
            <person name="Goodwin L."/>
            <person name="Pitluck S."/>
            <person name="Ivanova N."/>
            <person name="Mavromatis K."/>
            <person name="Mikhailova N."/>
            <person name="Pati A."/>
            <person name="Chen A."/>
            <person name="Palaniappan K."/>
            <person name="Land M."/>
            <person name="Hauser L."/>
            <person name="Chang Y.J."/>
            <person name="Jeffries C.D."/>
            <person name="Chain P."/>
            <person name="Saunders E."/>
            <person name="Detter J.C."/>
            <person name="Brettin T."/>
            <person name="Rohde M."/>
            <person name="Goker M."/>
            <person name="Bristow J."/>
            <person name="Eisen J.A."/>
            <person name="Markowitz V."/>
            <person name="Hugenholtz P."/>
            <person name="Kyrpides N.C."/>
            <person name="Klenk H.P."/>
            <person name="Lucas S."/>
        </authorList>
    </citation>
    <scope>NUCLEOTIDE SEQUENCE [LARGE SCALE GENOMIC DNA]</scope>
    <source>
        <strain evidence="2">ATCC 43595 / DSM 2588 / LMG 13176 / NBRC 15968 / NCIMB 11800 / UQM 2034</strain>
    </source>
</reference>
<dbReference type="EMBL" id="CP001699">
    <property type="protein sequence ID" value="ACU61641.1"/>
    <property type="molecule type" value="Genomic_DNA"/>
</dbReference>
<organism evidence="1 2">
    <name type="scientific">Chitinophaga pinensis (strain ATCC 43595 / DSM 2588 / LMG 13176 / NBRC 15968 / NCIMB 11800 / UQM 2034)</name>
    <dbReference type="NCBI Taxonomy" id="485918"/>
    <lineage>
        <taxon>Bacteria</taxon>
        <taxon>Pseudomonadati</taxon>
        <taxon>Bacteroidota</taxon>
        <taxon>Chitinophagia</taxon>
        <taxon>Chitinophagales</taxon>
        <taxon>Chitinophagaceae</taxon>
        <taxon>Chitinophaga</taxon>
    </lineage>
</organism>
<dbReference type="OrthoDB" id="679819at2"/>
<name>A0A979GW96_CHIPD</name>